<evidence type="ECO:0000256" key="1">
    <source>
        <dbReference type="SAM" id="Phobius"/>
    </source>
</evidence>
<feature type="transmembrane region" description="Helical" evidence="1">
    <location>
        <begin position="233"/>
        <end position="258"/>
    </location>
</feature>
<dbReference type="RefSeq" id="WP_323438190.1">
    <property type="nucleotide sequence ID" value="NZ_JAYFUH010000064.1"/>
</dbReference>
<evidence type="ECO:0000313" key="3">
    <source>
        <dbReference type="Proteomes" id="UP001301653"/>
    </source>
</evidence>
<dbReference type="InterPro" id="IPR022134">
    <property type="entry name" value="DUF3667"/>
</dbReference>
<feature type="transmembrane region" description="Helical" evidence="1">
    <location>
        <begin position="143"/>
        <end position="162"/>
    </location>
</feature>
<accession>A0ABU5V0W3</accession>
<feature type="transmembrane region" description="Helical" evidence="1">
    <location>
        <begin position="84"/>
        <end position="101"/>
    </location>
</feature>
<gene>
    <name evidence="2" type="ORF">VA603_05490</name>
</gene>
<evidence type="ECO:0000313" key="2">
    <source>
        <dbReference type="EMBL" id="MEA5666988.1"/>
    </source>
</evidence>
<name>A0ABU5V0W3_9GAMM</name>
<dbReference type="Pfam" id="PF12412">
    <property type="entry name" value="DUF3667"/>
    <property type="match status" value="1"/>
</dbReference>
<dbReference type="EMBL" id="JAYFUH010000064">
    <property type="protein sequence ID" value="MEA5666988.1"/>
    <property type="molecule type" value="Genomic_DNA"/>
</dbReference>
<feature type="transmembrane region" description="Helical" evidence="1">
    <location>
        <begin position="174"/>
        <end position="197"/>
    </location>
</feature>
<keyword evidence="1" id="KW-0472">Membrane</keyword>
<comment type="caution">
    <text evidence="2">The sequence shown here is derived from an EMBL/GenBank/DDBJ whole genome shotgun (WGS) entry which is preliminary data.</text>
</comment>
<reference evidence="2 3" key="1">
    <citation type="submission" date="2023-12" db="EMBL/GenBank/DDBJ databases">
        <title>Stenotrophomonas guangdongensis sp. nov., isolated from wilted pepper plants (Capsicum annuum).</title>
        <authorList>
            <person name="Qiu M."/>
            <person name="Li Y."/>
            <person name="Liu Q."/>
            <person name="Zhang X."/>
            <person name="Huang Y."/>
            <person name="Guo R."/>
            <person name="Hu M."/>
            <person name="Zhou J."/>
            <person name="Zhou X."/>
        </authorList>
    </citation>
    <scope>NUCLEOTIDE SEQUENCE [LARGE SCALE GENOMIC DNA]</scope>
    <source>
        <strain evidence="2 3">MH1</strain>
    </source>
</reference>
<protein>
    <submittedName>
        <fullName evidence="2">DUF3667 domain-containing protein</fullName>
    </submittedName>
</protein>
<organism evidence="2 3">
    <name type="scientific">Stenotrophomonas capsici</name>
    <dbReference type="NCBI Taxonomy" id="3110230"/>
    <lineage>
        <taxon>Bacteria</taxon>
        <taxon>Pseudomonadati</taxon>
        <taxon>Pseudomonadota</taxon>
        <taxon>Gammaproteobacteria</taxon>
        <taxon>Lysobacterales</taxon>
        <taxon>Lysobacteraceae</taxon>
        <taxon>Stenotrophomonas</taxon>
    </lineage>
</organism>
<feature type="transmembrane region" description="Helical" evidence="1">
    <location>
        <begin position="203"/>
        <end position="221"/>
    </location>
</feature>
<keyword evidence="3" id="KW-1185">Reference proteome</keyword>
<keyword evidence="1" id="KW-1133">Transmembrane helix</keyword>
<proteinExistence type="predicted"/>
<dbReference type="Proteomes" id="UP001301653">
    <property type="component" value="Unassembled WGS sequence"/>
</dbReference>
<sequence length="259" mass="28459">MHVDASCINCGRAVGGADQKFCPGCGQPTPVHRIDWHFLGHELEHSVLHMDRGILYSLKQLMLQPGKLLRDYIEGRRGNQVKPVLLITMTAAAVLLLNRLITGAGVMDSAAMDALGAGPGVPPELAKLAASFRSVNAWIESHFAVFTLMLLPLEALIFRVVFSRFGKLNYPEWLVITTLLTVQVFVVWSLLVLVHRWLPQTQVLAALLGSAYSVVSLVQFFEGRPIWSTLWRALLALGTFSVLSTMATVVAVIVVLLIH</sequence>
<keyword evidence="1" id="KW-0812">Transmembrane</keyword>